<gene>
    <name evidence="1" type="ORF">Zm00014a_026903</name>
</gene>
<dbReference type="EMBL" id="NCVQ01000004">
    <property type="protein sequence ID" value="PWZ34152.1"/>
    <property type="molecule type" value="Genomic_DNA"/>
</dbReference>
<sequence>MAQENEGDAVWDEWSHAVPQAPQQNQVNEVVNAEEAQFSFHVSDLIQHPSSDSSVGLPNVGGLLVPEGPEQQIGPVLALPALPLQGRQNDNIEIEDI</sequence>
<dbReference type="AlphaFoldDB" id="A0A3L6FLR9"/>
<organism evidence="1 2">
    <name type="scientific">Zea mays</name>
    <name type="common">Maize</name>
    <dbReference type="NCBI Taxonomy" id="4577"/>
    <lineage>
        <taxon>Eukaryota</taxon>
        <taxon>Viridiplantae</taxon>
        <taxon>Streptophyta</taxon>
        <taxon>Embryophyta</taxon>
        <taxon>Tracheophyta</taxon>
        <taxon>Spermatophyta</taxon>
        <taxon>Magnoliopsida</taxon>
        <taxon>Liliopsida</taxon>
        <taxon>Poales</taxon>
        <taxon>Poaceae</taxon>
        <taxon>PACMAD clade</taxon>
        <taxon>Panicoideae</taxon>
        <taxon>Andropogonodae</taxon>
        <taxon>Andropogoneae</taxon>
        <taxon>Tripsacinae</taxon>
        <taxon>Zea</taxon>
    </lineage>
</organism>
<name>A0A3L6FLR9_MAIZE</name>
<evidence type="ECO:0000313" key="2">
    <source>
        <dbReference type="Proteomes" id="UP000251960"/>
    </source>
</evidence>
<reference evidence="1 2" key="1">
    <citation type="journal article" date="2018" name="Nat. Genet.">
        <title>Extensive intraspecific gene order and gene structural variations between Mo17 and other maize genomes.</title>
        <authorList>
            <person name="Sun S."/>
            <person name="Zhou Y."/>
            <person name="Chen J."/>
            <person name="Shi J."/>
            <person name="Zhao H."/>
            <person name="Zhao H."/>
            <person name="Song W."/>
            <person name="Zhang M."/>
            <person name="Cui Y."/>
            <person name="Dong X."/>
            <person name="Liu H."/>
            <person name="Ma X."/>
            <person name="Jiao Y."/>
            <person name="Wang B."/>
            <person name="Wei X."/>
            <person name="Stein J.C."/>
            <person name="Glaubitz J.C."/>
            <person name="Lu F."/>
            <person name="Yu G."/>
            <person name="Liang C."/>
            <person name="Fengler K."/>
            <person name="Li B."/>
            <person name="Rafalski A."/>
            <person name="Schnable P.S."/>
            <person name="Ware D.H."/>
            <person name="Buckler E.S."/>
            <person name="Lai J."/>
        </authorList>
    </citation>
    <scope>NUCLEOTIDE SEQUENCE [LARGE SCALE GENOMIC DNA]</scope>
    <source>
        <strain evidence="2">cv. Missouri 17</strain>
        <tissue evidence="1">Seedling</tissue>
    </source>
</reference>
<protein>
    <submittedName>
        <fullName evidence="1">Uncharacterized protein</fullName>
    </submittedName>
</protein>
<comment type="caution">
    <text evidence="1">The sequence shown here is derived from an EMBL/GenBank/DDBJ whole genome shotgun (WGS) entry which is preliminary data.</text>
</comment>
<evidence type="ECO:0000313" key="1">
    <source>
        <dbReference type="EMBL" id="PWZ34152.1"/>
    </source>
</evidence>
<proteinExistence type="predicted"/>
<dbReference type="Proteomes" id="UP000251960">
    <property type="component" value="Chromosome 3"/>
</dbReference>
<accession>A0A3L6FLR9</accession>